<dbReference type="InterPro" id="IPR015915">
    <property type="entry name" value="Kelch-typ_b-propeller"/>
</dbReference>
<dbReference type="Proteomes" id="UP000663832">
    <property type="component" value="Unassembled WGS sequence"/>
</dbReference>
<protein>
    <submittedName>
        <fullName evidence="5">Uncharacterized protein</fullName>
    </submittedName>
</protein>
<dbReference type="InterPro" id="IPR037293">
    <property type="entry name" value="Gal_Oxidase_central_sf"/>
</dbReference>
<evidence type="ECO:0000256" key="3">
    <source>
        <dbReference type="SAM" id="SignalP"/>
    </source>
</evidence>
<evidence type="ECO:0000313" key="5">
    <source>
        <dbReference type="EMBL" id="CAF1513177.1"/>
    </source>
</evidence>
<dbReference type="PANTHER" id="PTHR46344">
    <property type="entry name" value="OS02G0202900 PROTEIN"/>
    <property type="match status" value="1"/>
</dbReference>
<reference evidence="5" key="1">
    <citation type="submission" date="2021-02" db="EMBL/GenBank/DDBJ databases">
        <authorList>
            <person name="Nowell W R."/>
        </authorList>
    </citation>
    <scope>NUCLEOTIDE SEQUENCE</scope>
</reference>
<dbReference type="EMBL" id="CAJNOI010000273">
    <property type="protein sequence ID" value="CAF1220558.1"/>
    <property type="molecule type" value="Genomic_DNA"/>
</dbReference>
<dbReference type="Proteomes" id="UP000663877">
    <property type="component" value="Unassembled WGS sequence"/>
</dbReference>
<dbReference type="Pfam" id="PF24681">
    <property type="entry name" value="Kelch_KLHDC2_KLHL20_DRC7"/>
    <property type="match status" value="1"/>
</dbReference>
<dbReference type="Gene3D" id="2.120.10.80">
    <property type="entry name" value="Kelch-type beta propeller"/>
    <property type="match status" value="1"/>
</dbReference>
<gene>
    <name evidence="4" type="ORF">BJG266_LOCUS27956</name>
    <name evidence="5" type="ORF">QVE165_LOCUS44259</name>
</gene>
<sequence length="325" mass="34596">MRSIVALFFIISLSSIKGQTTQLPIYYCSENNASIQFTLSSSSHSAWNPTSSCSLQQCDTSLNSNNSCRSSSTPCFDYRTINNISYCAPGILCSILERCNNTTQTCSSNSLVCVINSCCSPQPVCLPFLATQMCERGWVSTGNMTSARYWHTASLLSNGKVLVTGGSANGIFLNSADLYDSSTGTWTPTSNMTDERIYHTASLLSNGKVLVTGGIAATSPLNSPELYDPSTGTWTTTGNMTNARRSHTASLLSNGKVLVTGGIDNNANVLNSAELYDPSIGIWTTTGSMTNAREYHTASVLSNGLVLVTGGYNGNTGILISAELY</sequence>
<dbReference type="OrthoDB" id="9998912at2759"/>
<dbReference type="AlphaFoldDB" id="A0A815TY67"/>
<feature type="chain" id="PRO_5036228883" evidence="3">
    <location>
        <begin position="19"/>
        <end position="325"/>
    </location>
</feature>
<accession>A0A815TY67</accession>
<dbReference type="SUPFAM" id="SSF117281">
    <property type="entry name" value="Kelch motif"/>
    <property type="match status" value="1"/>
</dbReference>
<comment type="caution">
    <text evidence="5">The sequence shown here is derived from an EMBL/GenBank/DDBJ whole genome shotgun (WGS) entry which is preliminary data.</text>
</comment>
<dbReference type="PANTHER" id="PTHR46344:SF27">
    <property type="entry name" value="KELCH REPEAT SUPERFAMILY PROTEIN"/>
    <property type="match status" value="1"/>
</dbReference>
<name>A0A815TY67_9BILA</name>
<dbReference type="SMART" id="SM00612">
    <property type="entry name" value="Kelch"/>
    <property type="match status" value="3"/>
</dbReference>
<keyword evidence="3" id="KW-0732">Signal</keyword>
<dbReference type="Gene3D" id="2.130.10.80">
    <property type="entry name" value="Galactose oxidase/kelch, beta-propeller"/>
    <property type="match status" value="1"/>
</dbReference>
<keyword evidence="6" id="KW-1185">Reference proteome</keyword>
<evidence type="ECO:0000313" key="6">
    <source>
        <dbReference type="Proteomes" id="UP000663832"/>
    </source>
</evidence>
<keyword evidence="2" id="KW-0677">Repeat</keyword>
<keyword evidence="1" id="KW-0880">Kelch repeat</keyword>
<dbReference type="InterPro" id="IPR006652">
    <property type="entry name" value="Kelch_1"/>
</dbReference>
<evidence type="ECO:0000256" key="1">
    <source>
        <dbReference type="ARBA" id="ARBA00022441"/>
    </source>
</evidence>
<evidence type="ECO:0000313" key="4">
    <source>
        <dbReference type="EMBL" id="CAF1220558.1"/>
    </source>
</evidence>
<dbReference type="EMBL" id="CAJNOM010000589">
    <property type="protein sequence ID" value="CAF1513177.1"/>
    <property type="molecule type" value="Genomic_DNA"/>
</dbReference>
<proteinExistence type="predicted"/>
<evidence type="ECO:0000256" key="2">
    <source>
        <dbReference type="ARBA" id="ARBA00022737"/>
    </source>
</evidence>
<organism evidence="5 6">
    <name type="scientific">Adineta steineri</name>
    <dbReference type="NCBI Taxonomy" id="433720"/>
    <lineage>
        <taxon>Eukaryota</taxon>
        <taxon>Metazoa</taxon>
        <taxon>Spiralia</taxon>
        <taxon>Gnathifera</taxon>
        <taxon>Rotifera</taxon>
        <taxon>Eurotatoria</taxon>
        <taxon>Bdelloidea</taxon>
        <taxon>Adinetida</taxon>
        <taxon>Adinetidae</taxon>
        <taxon>Adineta</taxon>
    </lineage>
</organism>
<feature type="signal peptide" evidence="3">
    <location>
        <begin position="1"/>
        <end position="18"/>
    </location>
</feature>